<name>A0A1Z5RAJ0_SORBI</name>
<reference evidence="2" key="2">
    <citation type="submission" date="2017-02" db="EMBL/GenBank/DDBJ databases">
        <title>WGS assembly of Sorghum bicolor.</title>
        <authorList>
            <person name="Paterson A."/>
            <person name="Mullet J."/>
            <person name="Bowers J."/>
            <person name="Bruggmann R."/>
            <person name="Dubchak I."/>
            <person name="Grimwood J."/>
            <person name="Gundlach H."/>
            <person name="Haberer G."/>
            <person name="Hellsten U."/>
            <person name="Mitros T."/>
            <person name="Poliakov A."/>
            <person name="Schmutz J."/>
            <person name="Spannagl M."/>
            <person name="Tang H."/>
            <person name="Wang X."/>
            <person name="Wicker T."/>
            <person name="Bharti A."/>
            <person name="Chapman J."/>
            <person name="Feltus F."/>
            <person name="Gowik U."/>
            <person name="Grigoriev I."/>
            <person name="Lyons E."/>
            <person name="Maher C."/>
            <person name="Martis M."/>
            <person name="Narechania A."/>
            <person name="Otillar R."/>
            <person name="Penning B."/>
            <person name="Salamov A."/>
            <person name="Wang Y."/>
            <person name="Zhang L."/>
            <person name="Carpita N."/>
            <person name="Freeling M."/>
            <person name="Gingle A."/>
            <person name="Hash C."/>
            <person name="Keller B."/>
            <person name="Klein P."/>
            <person name="Kresovich S."/>
            <person name="Mccann M."/>
            <person name="Ming R."/>
            <person name="Peterson D."/>
            <person name="Rahman M."/>
            <person name="Ware D."/>
            <person name="Westhoff P."/>
            <person name="Mayer K."/>
            <person name="Messing J."/>
            <person name="Sims D."/>
            <person name="Jenkins J."/>
            <person name="Shu S."/>
            <person name="Rokhsar D."/>
        </authorList>
    </citation>
    <scope>NUCLEOTIDE SEQUENCE</scope>
</reference>
<evidence type="ECO:0000313" key="3">
    <source>
        <dbReference type="Proteomes" id="UP000000768"/>
    </source>
</evidence>
<reference evidence="3" key="3">
    <citation type="journal article" date="2018" name="Plant J.">
        <title>The Sorghum bicolor reference genome: improved assembly, gene annotations, a transcriptome atlas, and signatures of genome organization.</title>
        <authorList>
            <person name="McCormick R.F."/>
            <person name="Truong S.K."/>
            <person name="Sreedasyam A."/>
            <person name="Jenkins J."/>
            <person name="Shu S."/>
            <person name="Sims D."/>
            <person name="Kennedy M."/>
            <person name="Amirebrahimi M."/>
            <person name="Weers B.D."/>
            <person name="McKinley B."/>
            <person name="Mattison A."/>
            <person name="Morishige D.T."/>
            <person name="Grimwood J."/>
            <person name="Schmutz J."/>
            <person name="Mullet J.E."/>
        </authorList>
    </citation>
    <scope>NUCLEOTIDE SEQUENCE [LARGE SCALE GENOMIC DNA]</scope>
    <source>
        <strain evidence="3">cv. BTx623</strain>
    </source>
</reference>
<accession>A0A1Z5RAJ0</accession>
<reference evidence="2 3" key="1">
    <citation type="journal article" date="2009" name="Nature">
        <title>The Sorghum bicolor genome and the diversification of grasses.</title>
        <authorList>
            <person name="Paterson A.H."/>
            <person name="Bowers J.E."/>
            <person name="Bruggmann R."/>
            <person name="Dubchak I."/>
            <person name="Grimwood J."/>
            <person name="Gundlach H."/>
            <person name="Haberer G."/>
            <person name="Hellsten U."/>
            <person name="Mitros T."/>
            <person name="Poliakov A."/>
            <person name="Schmutz J."/>
            <person name="Spannagl M."/>
            <person name="Tang H."/>
            <person name="Wang X."/>
            <person name="Wicker T."/>
            <person name="Bharti A.K."/>
            <person name="Chapman J."/>
            <person name="Feltus F.A."/>
            <person name="Gowik U."/>
            <person name="Grigoriev I.V."/>
            <person name="Lyons E."/>
            <person name="Maher C.A."/>
            <person name="Martis M."/>
            <person name="Narechania A."/>
            <person name="Otillar R.P."/>
            <person name="Penning B.W."/>
            <person name="Salamov A.A."/>
            <person name="Wang Y."/>
            <person name="Zhang L."/>
            <person name="Carpita N.C."/>
            <person name="Freeling M."/>
            <person name="Gingle A.R."/>
            <person name="Hash C.T."/>
            <person name="Keller B."/>
            <person name="Klein P."/>
            <person name="Kresovich S."/>
            <person name="McCann M.C."/>
            <person name="Ming R."/>
            <person name="Peterson D.G."/>
            <person name="Mehboob-ur-Rahman"/>
            <person name="Ware D."/>
            <person name="Westhoff P."/>
            <person name="Mayer K.F."/>
            <person name="Messing J."/>
            <person name="Rokhsar D.S."/>
        </authorList>
    </citation>
    <scope>NUCLEOTIDE SEQUENCE [LARGE SCALE GENOMIC DNA]</scope>
    <source>
        <strain evidence="3">cv. BTx623</strain>
    </source>
</reference>
<feature type="compositionally biased region" description="Polar residues" evidence="1">
    <location>
        <begin position="1"/>
        <end position="32"/>
    </location>
</feature>
<dbReference type="AlphaFoldDB" id="A0A1Z5RAJ0"/>
<proteinExistence type="predicted"/>
<dbReference type="Proteomes" id="UP000000768">
    <property type="component" value="Chromosome 7"/>
</dbReference>
<keyword evidence="3" id="KW-1185">Reference proteome</keyword>
<evidence type="ECO:0000313" key="2">
    <source>
        <dbReference type="EMBL" id="OQU80455.1"/>
    </source>
</evidence>
<dbReference type="EMBL" id="CM000766">
    <property type="protein sequence ID" value="OQU80456.1"/>
    <property type="molecule type" value="Genomic_DNA"/>
</dbReference>
<gene>
    <name evidence="2" type="ORF">SORBI_3007G130200</name>
</gene>
<feature type="compositionally biased region" description="Basic and acidic residues" evidence="1">
    <location>
        <begin position="147"/>
        <end position="174"/>
    </location>
</feature>
<dbReference type="ExpressionAtlas" id="A0A1Z5RAJ0">
    <property type="expression patterns" value="baseline"/>
</dbReference>
<feature type="compositionally biased region" description="Basic and acidic residues" evidence="1">
    <location>
        <begin position="126"/>
        <end position="140"/>
    </location>
</feature>
<feature type="region of interest" description="Disordered" evidence="1">
    <location>
        <begin position="1"/>
        <end position="174"/>
    </location>
</feature>
<dbReference type="Gramene" id="OQU80455">
    <property type="protein sequence ID" value="OQU80455"/>
    <property type="gene ID" value="SORBI_3007G130200"/>
</dbReference>
<feature type="compositionally biased region" description="Basic and acidic residues" evidence="1">
    <location>
        <begin position="44"/>
        <end position="59"/>
    </location>
</feature>
<organism evidence="2 3">
    <name type="scientific">Sorghum bicolor</name>
    <name type="common">Sorghum</name>
    <name type="synonym">Sorghum vulgare</name>
    <dbReference type="NCBI Taxonomy" id="4558"/>
    <lineage>
        <taxon>Eukaryota</taxon>
        <taxon>Viridiplantae</taxon>
        <taxon>Streptophyta</taxon>
        <taxon>Embryophyta</taxon>
        <taxon>Tracheophyta</taxon>
        <taxon>Spermatophyta</taxon>
        <taxon>Magnoliopsida</taxon>
        <taxon>Liliopsida</taxon>
        <taxon>Poales</taxon>
        <taxon>Poaceae</taxon>
        <taxon>PACMAD clade</taxon>
        <taxon>Panicoideae</taxon>
        <taxon>Andropogonodae</taxon>
        <taxon>Andropogoneae</taxon>
        <taxon>Sorghinae</taxon>
        <taxon>Sorghum</taxon>
    </lineage>
</organism>
<dbReference type="EMBL" id="CM000766">
    <property type="protein sequence ID" value="OQU80455.1"/>
    <property type="molecule type" value="Genomic_DNA"/>
</dbReference>
<evidence type="ECO:0000256" key="1">
    <source>
        <dbReference type="SAM" id="MobiDB-lite"/>
    </source>
</evidence>
<sequence length="174" mass="20409">MDPVENNSGRTPLGNLTNTANAGCQSVSNSLTPVDDAKKRKRERERARYAEQRNEINMKRREKYHIKKQQSTLTDRWRADGVVLGEDTDNDESNDWLHRNDSYQPMQIGKENLAASDPANTMKHPMKNESKKLYDRERYKSMTPDQRQARRERQRLHNSELKRKEALKIADKKI</sequence>
<protein>
    <submittedName>
        <fullName evidence="2">Uncharacterized protein</fullName>
    </submittedName>
</protein>
<dbReference type="Gramene" id="OQU80456">
    <property type="protein sequence ID" value="OQU80456"/>
    <property type="gene ID" value="SORBI_3007G130200"/>
</dbReference>